<sequence>MSSKAEESPVIVVKVGGSLLDWPGLRASLAAFLTSDLLLERRSPRLVLIAGGGAAADSVRTLDAAHGLGERLAHHLALRAMDLTAEVLGGLVAKSRVVDDFAGLDAAWREGVRPILAPRRHLEEVDERGDDPLPISWRTTSDAIAARVAVRLGAARLILLKSAPCVSTTRRAAAESGLVDPVFPSAAEGLGRVEFVAFREPVWELRLVPS</sequence>
<keyword evidence="2" id="KW-0418">Kinase</keyword>
<dbReference type="Gene3D" id="3.40.1160.10">
    <property type="entry name" value="Acetylglutamate kinase-like"/>
    <property type="match status" value="1"/>
</dbReference>
<name>A0ABT6FFN9_9BACT</name>
<dbReference type="InterPro" id="IPR036393">
    <property type="entry name" value="AceGlu_kinase-like_sf"/>
</dbReference>
<accession>A0ABT6FFN9</accession>
<reference evidence="2 3" key="1">
    <citation type="submission" date="2023-03" db="EMBL/GenBank/DDBJ databases">
        <title>Paludisphaera mucosa sp. nov. a novel planctomycete from northern fen.</title>
        <authorList>
            <person name="Ivanova A."/>
        </authorList>
    </citation>
    <scope>NUCLEOTIDE SEQUENCE [LARGE SCALE GENOMIC DNA]</scope>
    <source>
        <strain evidence="2 3">Pla2</strain>
    </source>
</reference>
<feature type="domain" description="Aspartate/glutamate/uridylate kinase" evidence="1">
    <location>
        <begin position="10"/>
        <end position="168"/>
    </location>
</feature>
<evidence type="ECO:0000313" key="2">
    <source>
        <dbReference type="EMBL" id="MDG3006391.1"/>
    </source>
</evidence>
<dbReference type="InterPro" id="IPR001048">
    <property type="entry name" value="Asp/Glu/Uridylate_kinase"/>
</dbReference>
<dbReference type="RefSeq" id="WP_277862691.1">
    <property type="nucleotide sequence ID" value="NZ_JARRAG010000002.1"/>
</dbReference>
<organism evidence="2 3">
    <name type="scientific">Paludisphaera mucosa</name>
    <dbReference type="NCBI Taxonomy" id="3030827"/>
    <lineage>
        <taxon>Bacteria</taxon>
        <taxon>Pseudomonadati</taxon>
        <taxon>Planctomycetota</taxon>
        <taxon>Planctomycetia</taxon>
        <taxon>Isosphaerales</taxon>
        <taxon>Isosphaeraceae</taxon>
        <taxon>Paludisphaera</taxon>
    </lineage>
</organism>
<evidence type="ECO:0000313" key="3">
    <source>
        <dbReference type="Proteomes" id="UP001216907"/>
    </source>
</evidence>
<protein>
    <submittedName>
        <fullName evidence="2">Uridylate kinase</fullName>
    </submittedName>
</protein>
<dbReference type="GO" id="GO:0016301">
    <property type="term" value="F:kinase activity"/>
    <property type="evidence" value="ECO:0007669"/>
    <property type="project" value="UniProtKB-KW"/>
</dbReference>
<proteinExistence type="predicted"/>
<comment type="caution">
    <text evidence="2">The sequence shown here is derived from an EMBL/GenBank/DDBJ whole genome shotgun (WGS) entry which is preliminary data.</text>
</comment>
<dbReference type="SUPFAM" id="SSF53633">
    <property type="entry name" value="Carbamate kinase-like"/>
    <property type="match status" value="1"/>
</dbReference>
<dbReference type="Pfam" id="PF00696">
    <property type="entry name" value="AA_kinase"/>
    <property type="match status" value="1"/>
</dbReference>
<evidence type="ECO:0000259" key="1">
    <source>
        <dbReference type="Pfam" id="PF00696"/>
    </source>
</evidence>
<dbReference type="Proteomes" id="UP001216907">
    <property type="component" value="Unassembled WGS sequence"/>
</dbReference>
<dbReference type="EMBL" id="JARRAG010000002">
    <property type="protein sequence ID" value="MDG3006391.1"/>
    <property type="molecule type" value="Genomic_DNA"/>
</dbReference>
<keyword evidence="2" id="KW-0808">Transferase</keyword>
<gene>
    <name evidence="2" type="ORF">PZE19_21680</name>
</gene>
<keyword evidence="3" id="KW-1185">Reference proteome</keyword>